<name>A0A4C1ZR74_EUMVA</name>
<proteinExistence type="predicted"/>
<reference evidence="1 2" key="1">
    <citation type="journal article" date="2019" name="Commun. Biol.">
        <title>The bagworm genome reveals a unique fibroin gene that provides high tensile strength.</title>
        <authorList>
            <person name="Kono N."/>
            <person name="Nakamura H."/>
            <person name="Ohtoshi R."/>
            <person name="Tomita M."/>
            <person name="Numata K."/>
            <person name="Arakawa K."/>
        </authorList>
    </citation>
    <scope>NUCLEOTIDE SEQUENCE [LARGE SCALE GENOMIC DNA]</scope>
</reference>
<evidence type="ECO:0000313" key="1">
    <source>
        <dbReference type="EMBL" id="GBP89882.1"/>
    </source>
</evidence>
<accession>A0A4C1ZR74</accession>
<organism evidence="1 2">
    <name type="scientific">Eumeta variegata</name>
    <name type="common">Bagworm moth</name>
    <name type="synonym">Eumeta japonica</name>
    <dbReference type="NCBI Taxonomy" id="151549"/>
    <lineage>
        <taxon>Eukaryota</taxon>
        <taxon>Metazoa</taxon>
        <taxon>Ecdysozoa</taxon>
        <taxon>Arthropoda</taxon>
        <taxon>Hexapoda</taxon>
        <taxon>Insecta</taxon>
        <taxon>Pterygota</taxon>
        <taxon>Neoptera</taxon>
        <taxon>Endopterygota</taxon>
        <taxon>Lepidoptera</taxon>
        <taxon>Glossata</taxon>
        <taxon>Ditrysia</taxon>
        <taxon>Tineoidea</taxon>
        <taxon>Psychidae</taxon>
        <taxon>Oiketicinae</taxon>
        <taxon>Eumeta</taxon>
    </lineage>
</organism>
<evidence type="ECO:0000313" key="2">
    <source>
        <dbReference type="Proteomes" id="UP000299102"/>
    </source>
</evidence>
<dbReference type="AlphaFoldDB" id="A0A4C1ZR74"/>
<dbReference type="EMBL" id="BGZK01002040">
    <property type="protein sequence ID" value="GBP89882.1"/>
    <property type="molecule type" value="Genomic_DNA"/>
</dbReference>
<protein>
    <submittedName>
        <fullName evidence="1">Uncharacterized protein</fullName>
    </submittedName>
</protein>
<comment type="caution">
    <text evidence="1">The sequence shown here is derived from an EMBL/GenBank/DDBJ whole genome shotgun (WGS) entry which is preliminary data.</text>
</comment>
<sequence length="82" mass="9368">MHDNVRRRHLDACSGAIPAKSLIRFVHYKARNFAAVKSVTEASQRLKIGTRRKRRKDIGERNIRALHHSQPIQSGKVLCVVL</sequence>
<keyword evidence="2" id="KW-1185">Reference proteome</keyword>
<dbReference type="Proteomes" id="UP000299102">
    <property type="component" value="Unassembled WGS sequence"/>
</dbReference>
<gene>
    <name evidence="1" type="ORF">EVAR_57945_1</name>
</gene>